<proteinExistence type="predicted"/>
<evidence type="ECO:0000313" key="4">
    <source>
        <dbReference type="Proteomes" id="UP000800035"/>
    </source>
</evidence>
<feature type="compositionally biased region" description="Basic and acidic residues" evidence="1">
    <location>
        <begin position="154"/>
        <end position="173"/>
    </location>
</feature>
<organism evidence="3 4">
    <name type="scientific">Byssothecium circinans</name>
    <dbReference type="NCBI Taxonomy" id="147558"/>
    <lineage>
        <taxon>Eukaryota</taxon>
        <taxon>Fungi</taxon>
        <taxon>Dikarya</taxon>
        <taxon>Ascomycota</taxon>
        <taxon>Pezizomycotina</taxon>
        <taxon>Dothideomycetes</taxon>
        <taxon>Pleosporomycetidae</taxon>
        <taxon>Pleosporales</taxon>
        <taxon>Massarineae</taxon>
        <taxon>Massarinaceae</taxon>
        <taxon>Byssothecium</taxon>
    </lineage>
</organism>
<dbReference type="AlphaFoldDB" id="A0A6A5T963"/>
<gene>
    <name evidence="3" type="ORF">CC80DRAFT_599794</name>
</gene>
<keyword evidence="2" id="KW-0732">Signal</keyword>
<feature type="chain" id="PRO_5025557455" evidence="2">
    <location>
        <begin position="22"/>
        <end position="546"/>
    </location>
</feature>
<sequence>MLGIVQMLTLSIGLLLHTTSAAPSISSSNLESLSLASIRNLDLRDLNGPGSTANLEIRGVVGGRKKRYVIARQVSSTNNQKDMCCVNISKADCTNNKPKGYLRRSDCSCQLCPNGQKPNPKRNGCEPDKVACPTGQKQNEATGKCEDDACPPGKKKDPSGKCTDEPKPNDPKKGKCPTGQILDTALGGQTANTNNPSCVPDDSSKCKPGEIPATRAAGDIDPNKPVKCGKAPKESKQCDPRTQYIATELYDNFDGTFEATQSCKRTKRYADAKTEKVKDVQPKKKAKWDTPDAKQQREKRKAAEEQRKKDEEEKIKKGEMDREEQRRRPKKRSRMGYCLPLAAFMEAGMAEIGLKRGVNIDDDADAFNATLMGLWTRDDAIDEGNMNEWSTEFFDEEFVQSDGIVEYWPQDAQWVENIGTIDANEWVKIYVKKMEEHGKREAGELSVSASHQLEERDGLGEIFTAIGSWFARLFIRTGVSTAARFATRVAGASKRMAKILEKEPTRLFKVAQRGKGGSLQGMQNAARKLQGNKYLKNCLEQAKPGI</sequence>
<dbReference type="Proteomes" id="UP000800035">
    <property type="component" value="Unassembled WGS sequence"/>
</dbReference>
<dbReference type="EMBL" id="ML977066">
    <property type="protein sequence ID" value="KAF1948269.1"/>
    <property type="molecule type" value="Genomic_DNA"/>
</dbReference>
<feature type="compositionally biased region" description="Polar residues" evidence="1">
    <location>
        <begin position="187"/>
        <end position="197"/>
    </location>
</feature>
<feature type="region of interest" description="Disordered" evidence="1">
    <location>
        <begin position="133"/>
        <end position="239"/>
    </location>
</feature>
<reference evidence="3" key="1">
    <citation type="journal article" date="2020" name="Stud. Mycol.">
        <title>101 Dothideomycetes genomes: a test case for predicting lifestyles and emergence of pathogens.</title>
        <authorList>
            <person name="Haridas S."/>
            <person name="Albert R."/>
            <person name="Binder M."/>
            <person name="Bloem J."/>
            <person name="Labutti K."/>
            <person name="Salamov A."/>
            <person name="Andreopoulos B."/>
            <person name="Baker S."/>
            <person name="Barry K."/>
            <person name="Bills G."/>
            <person name="Bluhm B."/>
            <person name="Cannon C."/>
            <person name="Castanera R."/>
            <person name="Culley D."/>
            <person name="Daum C."/>
            <person name="Ezra D."/>
            <person name="Gonzalez J."/>
            <person name="Henrissat B."/>
            <person name="Kuo A."/>
            <person name="Liang C."/>
            <person name="Lipzen A."/>
            <person name="Lutzoni F."/>
            <person name="Magnuson J."/>
            <person name="Mondo S."/>
            <person name="Nolan M."/>
            <person name="Ohm R."/>
            <person name="Pangilinan J."/>
            <person name="Park H.-J."/>
            <person name="Ramirez L."/>
            <person name="Alfaro M."/>
            <person name="Sun H."/>
            <person name="Tritt A."/>
            <person name="Yoshinaga Y."/>
            <person name="Zwiers L.-H."/>
            <person name="Turgeon B."/>
            <person name="Goodwin S."/>
            <person name="Spatafora J."/>
            <person name="Crous P."/>
            <person name="Grigoriev I."/>
        </authorList>
    </citation>
    <scope>NUCLEOTIDE SEQUENCE</scope>
    <source>
        <strain evidence="3">CBS 675.92</strain>
    </source>
</reference>
<dbReference type="OrthoDB" id="3773350at2759"/>
<protein>
    <submittedName>
        <fullName evidence="3">Uncharacterized protein</fullName>
    </submittedName>
</protein>
<evidence type="ECO:0000256" key="2">
    <source>
        <dbReference type="SAM" id="SignalP"/>
    </source>
</evidence>
<feature type="region of interest" description="Disordered" evidence="1">
    <location>
        <begin position="266"/>
        <end position="331"/>
    </location>
</feature>
<name>A0A6A5T963_9PLEO</name>
<evidence type="ECO:0000313" key="3">
    <source>
        <dbReference type="EMBL" id="KAF1948269.1"/>
    </source>
</evidence>
<feature type="signal peptide" evidence="2">
    <location>
        <begin position="1"/>
        <end position="21"/>
    </location>
</feature>
<feature type="compositionally biased region" description="Basic and acidic residues" evidence="1">
    <location>
        <begin position="268"/>
        <end position="326"/>
    </location>
</feature>
<keyword evidence="4" id="KW-1185">Reference proteome</keyword>
<evidence type="ECO:0000256" key="1">
    <source>
        <dbReference type="SAM" id="MobiDB-lite"/>
    </source>
</evidence>
<accession>A0A6A5T963</accession>